<comment type="caution">
    <text evidence="1">The sequence shown here is derived from an EMBL/GenBank/DDBJ whole genome shotgun (WGS) entry which is preliminary data.</text>
</comment>
<evidence type="ECO:0000313" key="2">
    <source>
        <dbReference type="Proteomes" id="UP001066276"/>
    </source>
</evidence>
<sequence length="139" mass="15602">MGCLCSSQQRRCISIDGDALVLIAQQHQCAAFYTNFHSPGLDWHHLAAQVQVLLQDEEKSLMSLRILKNKIQASKPLESLWLWVGENQVQIFSLPFKESSRQQVSTAEQEYSQVQQSDSPFSSTAVFLAGRVSTGPEVY</sequence>
<organism evidence="1 2">
    <name type="scientific">Pleurodeles waltl</name>
    <name type="common">Iberian ribbed newt</name>
    <dbReference type="NCBI Taxonomy" id="8319"/>
    <lineage>
        <taxon>Eukaryota</taxon>
        <taxon>Metazoa</taxon>
        <taxon>Chordata</taxon>
        <taxon>Craniata</taxon>
        <taxon>Vertebrata</taxon>
        <taxon>Euteleostomi</taxon>
        <taxon>Amphibia</taxon>
        <taxon>Batrachia</taxon>
        <taxon>Caudata</taxon>
        <taxon>Salamandroidea</taxon>
        <taxon>Salamandridae</taxon>
        <taxon>Pleurodelinae</taxon>
        <taxon>Pleurodeles</taxon>
    </lineage>
</organism>
<accession>A0AAV7Q7U5</accession>
<dbReference type="Proteomes" id="UP001066276">
    <property type="component" value="Chromosome 6"/>
</dbReference>
<name>A0AAV7Q7U5_PLEWA</name>
<dbReference type="EMBL" id="JANPWB010000010">
    <property type="protein sequence ID" value="KAJ1136319.1"/>
    <property type="molecule type" value="Genomic_DNA"/>
</dbReference>
<keyword evidence="2" id="KW-1185">Reference proteome</keyword>
<dbReference type="AlphaFoldDB" id="A0AAV7Q7U5"/>
<evidence type="ECO:0000313" key="1">
    <source>
        <dbReference type="EMBL" id="KAJ1136319.1"/>
    </source>
</evidence>
<protein>
    <submittedName>
        <fullName evidence="1">Uncharacterized protein</fullName>
    </submittedName>
</protein>
<gene>
    <name evidence="1" type="ORF">NDU88_002736</name>
</gene>
<reference evidence="1" key="1">
    <citation type="journal article" date="2022" name="bioRxiv">
        <title>Sequencing and chromosome-scale assembly of the giantPleurodeles waltlgenome.</title>
        <authorList>
            <person name="Brown T."/>
            <person name="Elewa A."/>
            <person name="Iarovenko S."/>
            <person name="Subramanian E."/>
            <person name="Araus A.J."/>
            <person name="Petzold A."/>
            <person name="Susuki M."/>
            <person name="Suzuki K.-i.T."/>
            <person name="Hayashi T."/>
            <person name="Toyoda A."/>
            <person name="Oliveira C."/>
            <person name="Osipova E."/>
            <person name="Leigh N.D."/>
            <person name="Simon A."/>
            <person name="Yun M.H."/>
        </authorList>
    </citation>
    <scope>NUCLEOTIDE SEQUENCE</scope>
    <source>
        <strain evidence="1">20211129_DDA</strain>
        <tissue evidence="1">Liver</tissue>
    </source>
</reference>
<proteinExistence type="predicted"/>